<dbReference type="RefSeq" id="WP_160483084.1">
    <property type="nucleotide sequence ID" value="NZ_WTFN01000118.1"/>
</dbReference>
<sequence>MKYQVDLTYSKASRQPVYGICVEAASKSQAINEATRWAAKEGWKGTPVKVTARMVEECAA</sequence>
<dbReference type="EMBL" id="WTFN01000118">
    <property type="protein sequence ID" value="MWK59785.1"/>
    <property type="molecule type" value="Genomic_DNA"/>
</dbReference>
<name>A0A7X3HDM5_9GAMM</name>
<gene>
    <name evidence="1" type="ORF">GO594_27680</name>
</gene>
<reference evidence="1 2" key="1">
    <citation type="submission" date="2019-12" db="EMBL/GenBank/DDBJ databases">
        <title>Draft genome sequence of Pseudomonas otitidis recovered from a chicken carcass.</title>
        <authorList>
            <person name="Vieira T.R."/>
            <person name="Oliviera E.F.C."/>
            <person name="Silva N.M.V."/>
            <person name="Sambrano G.E."/>
            <person name="Cibulski S.P."/>
            <person name="Cardoso M.R.I."/>
        </authorList>
    </citation>
    <scope>NUCLEOTIDE SEQUENCE [LARGE SCALE GENOMIC DNA]</scope>
    <source>
        <strain evidence="1 2">25_K</strain>
    </source>
</reference>
<comment type="caution">
    <text evidence="1">The sequence shown here is derived from an EMBL/GenBank/DDBJ whole genome shotgun (WGS) entry which is preliminary data.</text>
</comment>
<proteinExistence type="predicted"/>
<evidence type="ECO:0000313" key="2">
    <source>
        <dbReference type="Proteomes" id="UP000461288"/>
    </source>
</evidence>
<accession>A0A7X3HDM5</accession>
<dbReference type="Proteomes" id="UP000461288">
    <property type="component" value="Unassembled WGS sequence"/>
</dbReference>
<protein>
    <submittedName>
        <fullName evidence="1">Uncharacterized protein</fullName>
    </submittedName>
</protein>
<evidence type="ECO:0000313" key="1">
    <source>
        <dbReference type="EMBL" id="MWK59785.1"/>
    </source>
</evidence>
<organism evidence="1 2">
    <name type="scientific">Metapseudomonas otitidis</name>
    <dbReference type="NCBI Taxonomy" id="319939"/>
    <lineage>
        <taxon>Bacteria</taxon>
        <taxon>Pseudomonadati</taxon>
        <taxon>Pseudomonadota</taxon>
        <taxon>Gammaproteobacteria</taxon>
        <taxon>Pseudomonadales</taxon>
        <taxon>Pseudomonadaceae</taxon>
        <taxon>Metapseudomonas</taxon>
    </lineage>
</organism>
<dbReference type="AlphaFoldDB" id="A0A7X3HDM5"/>